<proteinExistence type="predicted"/>
<dbReference type="EMBL" id="MU273622">
    <property type="protein sequence ID" value="KAI0030427.1"/>
    <property type="molecule type" value="Genomic_DNA"/>
</dbReference>
<sequence length="421" mass="46749">MAQRDVYLVIGGSGFLGRHIVEALKNRGDTVSVFDIVQRYDDTPFYSGDISDEAQVAQALQKSGATCIIHTASPQHGIEDPALYWKVNVEGTKAIIAAAVACHVSKLVYTSSAGVTFNGPDIVDGDERLPYPEKPMDAYNDSKAKAEQIVLEANSKGGLLTVALRPAGIFGPGDRQLLTTTIKVLEEGKAYIQIGDNTNMFDMTYVGNIAYAHLLAADKLTPPSPKDMDKVMEIFSRPLSPVDATLGRRRIPTSSARPLGPYVEYPANGEELLAAWNAPYESTRPVTRTRFDPFSEVALERSKSNPLDVAGQAFYISNGEPVYFWDFMRAIWRLADPETYPSKKSWVLPKPIGFTLASILEFLGWVVGKEPSLTRYRITFASAHRWHNIEKARRVLGYEPQVGIEEGLRRTMEWWKTQARS</sequence>
<name>A0ACB8QFJ2_9AGAM</name>
<evidence type="ECO:0000313" key="1">
    <source>
        <dbReference type="EMBL" id="KAI0030427.1"/>
    </source>
</evidence>
<evidence type="ECO:0000313" key="2">
    <source>
        <dbReference type="Proteomes" id="UP000814128"/>
    </source>
</evidence>
<organism evidence="1 2">
    <name type="scientific">Vararia minispora EC-137</name>
    <dbReference type="NCBI Taxonomy" id="1314806"/>
    <lineage>
        <taxon>Eukaryota</taxon>
        <taxon>Fungi</taxon>
        <taxon>Dikarya</taxon>
        <taxon>Basidiomycota</taxon>
        <taxon>Agaricomycotina</taxon>
        <taxon>Agaricomycetes</taxon>
        <taxon>Russulales</taxon>
        <taxon>Lachnocladiaceae</taxon>
        <taxon>Vararia</taxon>
    </lineage>
</organism>
<reference evidence="1" key="1">
    <citation type="submission" date="2021-02" db="EMBL/GenBank/DDBJ databases">
        <authorList>
            <consortium name="DOE Joint Genome Institute"/>
            <person name="Ahrendt S."/>
            <person name="Looney B.P."/>
            <person name="Miyauchi S."/>
            <person name="Morin E."/>
            <person name="Drula E."/>
            <person name="Courty P.E."/>
            <person name="Chicoki N."/>
            <person name="Fauchery L."/>
            <person name="Kohler A."/>
            <person name="Kuo A."/>
            <person name="Labutti K."/>
            <person name="Pangilinan J."/>
            <person name="Lipzen A."/>
            <person name="Riley R."/>
            <person name="Andreopoulos W."/>
            <person name="He G."/>
            <person name="Johnson J."/>
            <person name="Barry K.W."/>
            <person name="Grigoriev I.V."/>
            <person name="Nagy L."/>
            <person name="Hibbett D."/>
            <person name="Henrissat B."/>
            <person name="Matheny P.B."/>
            <person name="Labbe J."/>
            <person name="Martin F."/>
        </authorList>
    </citation>
    <scope>NUCLEOTIDE SEQUENCE</scope>
    <source>
        <strain evidence="1">EC-137</strain>
    </source>
</reference>
<keyword evidence="2" id="KW-1185">Reference proteome</keyword>
<accession>A0ACB8QFJ2</accession>
<reference evidence="1" key="2">
    <citation type="journal article" date="2022" name="New Phytol.">
        <title>Evolutionary transition to the ectomycorrhizal habit in the genomes of a hyperdiverse lineage of mushroom-forming fungi.</title>
        <authorList>
            <person name="Looney B."/>
            <person name="Miyauchi S."/>
            <person name="Morin E."/>
            <person name="Drula E."/>
            <person name="Courty P.E."/>
            <person name="Kohler A."/>
            <person name="Kuo A."/>
            <person name="LaButti K."/>
            <person name="Pangilinan J."/>
            <person name="Lipzen A."/>
            <person name="Riley R."/>
            <person name="Andreopoulos W."/>
            <person name="He G."/>
            <person name="Johnson J."/>
            <person name="Nolan M."/>
            <person name="Tritt A."/>
            <person name="Barry K.W."/>
            <person name="Grigoriev I.V."/>
            <person name="Nagy L.G."/>
            <person name="Hibbett D."/>
            <person name="Henrissat B."/>
            <person name="Matheny P.B."/>
            <person name="Labbe J."/>
            <person name="Martin F.M."/>
        </authorList>
    </citation>
    <scope>NUCLEOTIDE SEQUENCE</scope>
    <source>
        <strain evidence="1">EC-137</strain>
    </source>
</reference>
<gene>
    <name evidence="1" type="ORF">K488DRAFT_87774</name>
</gene>
<comment type="caution">
    <text evidence="1">The sequence shown here is derived from an EMBL/GenBank/DDBJ whole genome shotgun (WGS) entry which is preliminary data.</text>
</comment>
<protein>
    <submittedName>
        <fullName evidence="1">3-beta hydroxysteroid dehydrogenase/isomerase</fullName>
    </submittedName>
</protein>
<dbReference type="Proteomes" id="UP000814128">
    <property type="component" value="Unassembled WGS sequence"/>
</dbReference>